<dbReference type="InterPro" id="IPR036390">
    <property type="entry name" value="WH_DNA-bd_sf"/>
</dbReference>
<keyword evidence="2" id="KW-0238">DNA-binding</keyword>
<organism evidence="5 6">
    <name type="scientific">Streptomyces akebiae</name>
    <dbReference type="NCBI Taxonomy" id="2865673"/>
    <lineage>
        <taxon>Bacteria</taxon>
        <taxon>Bacillati</taxon>
        <taxon>Actinomycetota</taxon>
        <taxon>Actinomycetes</taxon>
        <taxon>Kitasatosporales</taxon>
        <taxon>Streptomycetaceae</taxon>
        <taxon>Streptomyces</taxon>
    </lineage>
</organism>
<dbReference type="InterPro" id="IPR000524">
    <property type="entry name" value="Tscrpt_reg_HTH_GntR"/>
</dbReference>
<dbReference type="EMBL" id="CP080647">
    <property type="protein sequence ID" value="QYX79038.1"/>
    <property type="molecule type" value="Genomic_DNA"/>
</dbReference>
<proteinExistence type="predicted"/>
<keyword evidence="6" id="KW-1185">Reference proteome</keyword>
<dbReference type="Proteomes" id="UP000827138">
    <property type="component" value="Chromosome"/>
</dbReference>
<dbReference type="SMART" id="SM00345">
    <property type="entry name" value="HTH_GNTR"/>
    <property type="match status" value="1"/>
</dbReference>
<dbReference type="Pfam" id="PF00392">
    <property type="entry name" value="GntR"/>
    <property type="match status" value="1"/>
</dbReference>
<dbReference type="PROSITE" id="PS50949">
    <property type="entry name" value="HTH_GNTR"/>
    <property type="match status" value="1"/>
</dbReference>
<accession>A0ABX8XU14</accession>
<evidence type="ECO:0000256" key="3">
    <source>
        <dbReference type="ARBA" id="ARBA00023163"/>
    </source>
</evidence>
<evidence type="ECO:0000256" key="1">
    <source>
        <dbReference type="ARBA" id="ARBA00023015"/>
    </source>
</evidence>
<evidence type="ECO:0000313" key="6">
    <source>
        <dbReference type="Proteomes" id="UP000827138"/>
    </source>
</evidence>
<evidence type="ECO:0000313" key="5">
    <source>
        <dbReference type="EMBL" id="QYX79038.1"/>
    </source>
</evidence>
<keyword evidence="3" id="KW-0804">Transcription</keyword>
<dbReference type="InterPro" id="IPR036388">
    <property type="entry name" value="WH-like_DNA-bd_sf"/>
</dbReference>
<name>A0ABX8XU14_9ACTN</name>
<reference evidence="5 6" key="1">
    <citation type="submission" date="2021-08" db="EMBL/GenBank/DDBJ databases">
        <authorList>
            <person name="Ping M."/>
        </authorList>
    </citation>
    <scope>NUCLEOTIDE SEQUENCE [LARGE SCALE GENOMIC DNA]</scope>
    <source>
        <strain evidence="5 6">MG28</strain>
    </source>
</reference>
<dbReference type="CDD" id="cd07377">
    <property type="entry name" value="WHTH_GntR"/>
    <property type="match status" value="1"/>
</dbReference>
<sequence>MAEDQEWRPDPASRIYVYVQIAEHIAEQIRAGSLPVGARLASEPDLAAHYGVGINTLRRAIRELRERGIADTVPAKGTFIIEMPESTTDGSETNGTAD</sequence>
<evidence type="ECO:0000256" key="2">
    <source>
        <dbReference type="ARBA" id="ARBA00023125"/>
    </source>
</evidence>
<dbReference type="RefSeq" id="WP_220647862.1">
    <property type="nucleotide sequence ID" value="NZ_CP080647.1"/>
</dbReference>
<dbReference type="SUPFAM" id="SSF46785">
    <property type="entry name" value="Winged helix' DNA-binding domain"/>
    <property type="match status" value="1"/>
</dbReference>
<protein>
    <submittedName>
        <fullName evidence="5">Winged helix-turn-helix domain-containing protein</fullName>
    </submittedName>
</protein>
<evidence type="ECO:0000259" key="4">
    <source>
        <dbReference type="PROSITE" id="PS50949"/>
    </source>
</evidence>
<dbReference type="InterPro" id="IPR050679">
    <property type="entry name" value="Bact_HTH_transcr_reg"/>
</dbReference>
<feature type="domain" description="HTH gntR-type" evidence="4">
    <location>
        <begin position="15"/>
        <end position="83"/>
    </location>
</feature>
<dbReference type="PANTHER" id="PTHR44846">
    <property type="entry name" value="MANNOSYL-D-GLYCERATE TRANSPORT/METABOLISM SYSTEM REPRESSOR MNGR-RELATED"/>
    <property type="match status" value="1"/>
</dbReference>
<keyword evidence="1" id="KW-0805">Transcription regulation</keyword>
<gene>
    <name evidence="5" type="ORF">K1J60_23230</name>
</gene>
<dbReference type="PANTHER" id="PTHR44846:SF17">
    <property type="entry name" value="GNTR-FAMILY TRANSCRIPTIONAL REGULATOR"/>
    <property type="match status" value="1"/>
</dbReference>
<dbReference type="Gene3D" id="1.10.10.10">
    <property type="entry name" value="Winged helix-like DNA-binding domain superfamily/Winged helix DNA-binding domain"/>
    <property type="match status" value="1"/>
</dbReference>